<accession>A0A918C075</accession>
<dbReference type="InterPro" id="IPR001763">
    <property type="entry name" value="Rhodanese-like_dom"/>
</dbReference>
<dbReference type="AlphaFoldDB" id="A0A918C075"/>
<dbReference type="RefSeq" id="WP_229775881.1">
    <property type="nucleotide sequence ID" value="NZ_BMQL01000003.1"/>
</dbReference>
<organism evidence="2 3">
    <name type="scientific">Deinococcus ruber</name>
    <dbReference type="NCBI Taxonomy" id="1848197"/>
    <lineage>
        <taxon>Bacteria</taxon>
        <taxon>Thermotogati</taxon>
        <taxon>Deinococcota</taxon>
        <taxon>Deinococci</taxon>
        <taxon>Deinococcales</taxon>
        <taxon>Deinococcaceae</taxon>
        <taxon>Deinococcus</taxon>
    </lineage>
</organism>
<dbReference type="Pfam" id="PF00581">
    <property type="entry name" value="Rhodanese"/>
    <property type="match status" value="1"/>
</dbReference>
<dbReference type="SMART" id="SM00450">
    <property type="entry name" value="RHOD"/>
    <property type="match status" value="1"/>
</dbReference>
<dbReference type="Gene3D" id="3.40.250.10">
    <property type="entry name" value="Rhodanese-like domain"/>
    <property type="match status" value="1"/>
</dbReference>
<dbReference type="SUPFAM" id="SSF52821">
    <property type="entry name" value="Rhodanese/Cell cycle control phosphatase"/>
    <property type="match status" value="1"/>
</dbReference>
<evidence type="ECO:0000313" key="2">
    <source>
        <dbReference type="EMBL" id="GGQ99144.1"/>
    </source>
</evidence>
<dbReference type="InterPro" id="IPR050229">
    <property type="entry name" value="GlpE_sulfurtransferase"/>
</dbReference>
<feature type="domain" description="Rhodanese" evidence="1">
    <location>
        <begin position="13"/>
        <end position="101"/>
    </location>
</feature>
<reference evidence="2" key="1">
    <citation type="journal article" date="2014" name="Int. J. Syst. Evol. Microbiol.">
        <title>Complete genome sequence of Corynebacterium casei LMG S-19264T (=DSM 44701T), isolated from a smear-ripened cheese.</title>
        <authorList>
            <consortium name="US DOE Joint Genome Institute (JGI-PGF)"/>
            <person name="Walter F."/>
            <person name="Albersmeier A."/>
            <person name="Kalinowski J."/>
            <person name="Ruckert C."/>
        </authorList>
    </citation>
    <scope>NUCLEOTIDE SEQUENCE</scope>
    <source>
        <strain evidence="2">JCM 31311</strain>
    </source>
</reference>
<dbReference type="PANTHER" id="PTHR43031:SF1">
    <property type="entry name" value="PYRIDINE NUCLEOTIDE-DISULPHIDE OXIDOREDUCTASE"/>
    <property type="match status" value="1"/>
</dbReference>
<proteinExistence type="predicted"/>
<keyword evidence="3" id="KW-1185">Reference proteome</keyword>
<name>A0A918C075_9DEIO</name>
<comment type="caution">
    <text evidence="2">The sequence shown here is derived from an EMBL/GenBank/DDBJ whole genome shotgun (WGS) entry which is preliminary data.</text>
</comment>
<dbReference type="EMBL" id="BMQL01000003">
    <property type="protein sequence ID" value="GGQ99144.1"/>
    <property type="molecule type" value="Genomic_DNA"/>
</dbReference>
<sequence>MNAISPQEAQERLQQGALLIDVREPNEYQEIHAQGARLIPLSEFQTRYQELPQDAELIMICRSGARSERAGQMLLDNGYSNVTNLTGGTMAWAQDGLPTSTGDDQ</sequence>
<dbReference type="CDD" id="cd00158">
    <property type="entry name" value="RHOD"/>
    <property type="match status" value="1"/>
</dbReference>
<reference evidence="2" key="2">
    <citation type="submission" date="2020-09" db="EMBL/GenBank/DDBJ databases">
        <authorList>
            <person name="Sun Q."/>
            <person name="Ohkuma M."/>
        </authorList>
    </citation>
    <scope>NUCLEOTIDE SEQUENCE</scope>
    <source>
        <strain evidence="2">JCM 31311</strain>
    </source>
</reference>
<gene>
    <name evidence="2" type="ORF">GCM10008957_09690</name>
</gene>
<dbReference type="PANTHER" id="PTHR43031">
    <property type="entry name" value="FAD-DEPENDENT OXIDOREDUCTASE"/>
    <property type="match status" value="1"/>
</dbReference>
<evidence type="ECO:0000259" key="1">
    <source>
        <dbReference type="PROSITE" id="PS50206"/>
    </source>
</evidence>
<evidence type="ECO:0000313" key="3">
    <source>
        <dbReference type="Proteomes" id="UP000603865"/>
    </source>
</evidence>
<dbReference type="InterPro" id="IPR036873">
    <property type="entry name" value="Rhodanese-like_dom_sf"/>
</dbReference>
<dbReference type="PROSITE" id="PS50206">
    <property type="entry name" value="RHODANESE_3"/>
    <property type="match status" value="1"/>
</dbReference>
<dbReference type="Proteomes" id="UP000603865">
    <property type="component" value="Unassembled WGS sequence"/>
</dbReference>
<protein>
    <recommendedName>
        <fullName evidence="1">Rhodanese domain-containing protein</fullName>
    </recommendedName>
</protein>